<dbReference type="AlphaFoldDB" id="A0A0E9SCX4"/>
<proteinExistence type="predicted"/>
<reference evidence="1" key="2">
    <citation type="journal article" date="2015" name="Fish Shellfish Immunol.">
        <title>Early steps in the European eel (Anguilla anguilla)-Vibrio vulnificus interaction in the gills: Role of the RtxA13 toxin.</title>
        <authorList>
            <person name="Callol A."/>
            <person name="Pajuelo D."/>
            <person name="Ebbesson L."/>
            <person name="Teles M."/>
            <person name="MacKenzie S."/>
            <person name="Amaro C."/>
        </authorList>
    </citation>
    <scope>NUCLEOTIDE SEQUENCE</scope>
</reference>
<dbReference type="EMBL" id="GBXM01069480">
    <property type="protein sequence ID" value="JAH39097.1"/>
    <property type="molecule type" value="Transcribed_RNA"/>
</dbReference>
<name>A0A0E9SCX4_ANGAN</name>
<protein>
    <submittedName>
        <fullName evidence="1">Uncharacterized protein</fullName>
    </submittedName>
</protein>
<sequence length="89" mass="9980">MNICESVASPRTERVSGIENPLKRHQSDCSNLRVHTVLQCMVIPRSWSRPFTSHVEKGLAVTSKALSREAPRMLHPLTPICLAVQYIQA</sequence>
<organism evidence="1">
    <name type="scientific">Anguilla anguilla</name>
    <name type="common">European freshwater eel</name>
    <name type="synonym">Muraena anguilla</name>
    <dbReference type="NCBI Taxonomy" id="7936"/>
    <lineage>
        <taxon>Eukaryota</taxon>
        <taxon>Metazoa</taxon>
        <taxon>Chordata</taxon>
        <taxon>Craniata</taxon>
        <taxon>Vertebrata</taxon>
        <taxon>Euteleostomi</taxon>
        <taxon>Actinopterygii</taxon>
        <taxon>Neopterygii</taxon>
        <taxon>Teleostei</taxon>
        <taxon>Anguilliformes</taxon>
        <taxon>Anguillidae</taxon>
        <taxon>Anguilla</taxon>
    </lineage>
</organism>
<evidence type="ECO:0000313" key="1">
    <source>
        <dbReference type="EMBL" id="JAH39097.1"/>
    </source>
</evidence>
<reference evidence="1" key="1">
    <citation type="submission" date="2014-11" db="EMBL/GenBank/DDBJ databases">
        <authorList>
            <person name="Amaro Gonzalez C."/>
        </authorList>
    </citation>
    <scope>NUCLEOTIDE SEQUENCE</scope>
</reference>
<accession>A0A0E9SCX4</accession>